<dbReference type="InterPro" id="IPR011014">
    <property type="entry name" value="MscS_channel_TM-2"/>
</dbReference>
<dbReference type="SUPFAM" id="SSF50182">
    <property type="entry name" value="Sm-like ribonucleoproteins"/>
    <property type="match status" value="1"/>
</dbReference>
<organism evidence="12 13">
    <name type="scientific">Granulosicoccus antarcticus IMCC3135</name>
    <dbReference type="NCBI Taxonomy" id="1192854"/>
    <lineage>
        <taxon>Bacteria</taxon>
        <taxon>Pseudomonadati</taxon>
        <taxon>Pseudomonadota</taxon>
        <taxon>Gammaproteobacteria</taxon>
        <taxon>Chromatiales</taxon>
        <taxon>Granulosicoccaceae</taxon>
        <taxon>Granulosicoccus</taxon>
    </lineage>
</organism>
<evidence type="ECO:0000256" key="7">
    <source>
        <dbReference type="SAM" id="Phobius"/>
    </source>
</evidence>
<dbReference type="Gene3D" id="1.10.287.1260">
    <property type="match status" value="1"/>
</dbReference>
<dbReference type="PANTHER" id="PTHR30460:SF0">
    <property type="entry name" value="MODERATE CONDUCTANCE MECHANOSENSITIVE CHANNEL YBIO"/>
    <property type="match status" value="1"/>
</dbReference>
<dbReference type="Pfam" id="PF00924">
    <property type="entry name" value="MS_channel_2nd"/>
    <property type="match status" value="1"/>
</dbReference>
<feature type="transmembrane region" description="Helical" evidence="7">
    <location>
        <begin position="539"/>
        <end position="558"/>
    </location>
</feature>
<sequence>MQAFKRIVFLLSIVLLFGTSSHTFAQQISLSSSDTEQAGYELNLIDNPEAVRALVSRLSDNEVRDLLLQQLDAVASKQAAEEITEKTDFFTLITTNIPISIQAAVSAFPTMISGQAAIFSTFVDSLGPNGVLKLLGGILLAIAIGLIVEFLVRKLTRKWRSKIDSSSSINPSLKDILALLSLRFVLDLSGLLAFIVVTQIVLRQVIDPKAGFFMHHFLWNLVLIPRLFSVVLKFALAPKRSDLRLIHTSDEAAQFLHKHLVCVALLIGFTLSVMDLRVHTGILETGTRIGFWFNLIIHLYFAFIAWQSRFTLIDIINGKDDDATSMEKTVAKLYPYYAMLVIVSSWTLVEVLVAQNLLHLVTQGVQYSTMFILLLAPVLDTAIRGLVKHLTPAIVGEGSLAQQAYESSKRSYIRIGRLLVMLFVITWLTRIWGIDIANLDASDIGTTTTRKFVEFIGIFAVGYFLWEVTTLWLNRKLAAEKTVAGGDGESALPGGDEGGAGGSRLSTVLPLITWFLQTTILIMTLLIGLGSVGIDTTPLLAGAGIVGLAIGFGAQKLVTDIVSGLFFLIDDAFRAGEYVNVEGTMGTVEKISLRAMQLRHHRGPIHTIPYGEIPKITNYSRDWAIMKLTFTVPFETDLIKVKKIFKTIGNELMEMPEFAGDFIQPFKSQGVIQVDDIGIVIRGKFMVKPGKQFQIRKEIFQRVQSEFEKNGIQFARKEVRVKLDSSAPTEKQLSESQKSAIGAAALEASEIKPAT</sequence>
<dbReference type="KEGG" id="gai:IMCC3135_05650"/>
<evidence type="ECO:0000256" key="6">
    <source>
        <dbReference type="ARBA" id="ARBA00023136"/>
    </source>
</evidence>
<feature type="domain" description="Mechanosensitive ion channel MscS C-terminal" evidence="10">
    <location>
        <begin position="627"/>
        <end position="714"/>
    </location>
</feature>
<dbReference type="InterPro" id="IPR010920">
    <property type="entry name" value="LSM_dom_sf"/>
</dbReference>
<comment type="similarity">
    <text evidence="2">Belongs to the MscS (TC 1.A.23) family.</text>
</comment>
<dbReference type="GO" id="GO:0008381">
    <property type="term" value="F:mechanosensitive monoatomic ion channel activity"/>
    <property type="evidence" value="ECO:0007669"/>
    <property type="project" value="InterPro"/>
</dbReference>
<dbReference type="GO" id="GO:0005886">
    <property type="term" value="C:plasma membrane"/>
    <property type="evidence" value="ECO:0007669"/>
    <property type="project" value="UniProtKB-SubCell"/>
</dbReference>
<feature type="transmembrane region" description="Helical" evidence="7">
    <location>
        <begin position="289"/>
        <end position="306"/>
    </location>
</feature>
<dbReference type="InterPro" id="IPR049142">
    <property type="entry name" value="MS_channel_1st"/>
</dbReference>
<feature type="transmembrane region" description="Helical" evidence="7">
    <location>
        <begin position="256"/>
        <end position="274"/>
    </location>
</feature>
<dbReference type="InterPro" id="IPR011066">
    <property type="entry name" value="MscS_channel_C_sf"/>
</dbReference>
<dbReference type="SUPFAM" id="SSF82689">
    <property type="entry name" value="Mechanosensitive channel protein MscS (YggB), C-terminal domain"/>
    <property type="match status" value="1"/>
</dbReference>
<feature type="domain" description="Mechanosensitive ion channel MscS" evidence="9">
    <location>
        <begin position="557"/>
        <end position="621"/>
    </location>
</feature>
<gene>
    <name evidence="12" type="primary">ybiO</name>
    <name evidence="12" type="ORF">IMCC3135_05650</name>
</gene>
<evidence type="ECO:0000313" key="12">
    <source>
        <dbReference type="EMBL" id="ASJ71242.1"/>
    </source>
</evidence>
<proteinExistence type="inferred from homology"/>
<keyword evidence="8" id="KW-0732">Signal</keyword>
<dbReference type="OrthoDB" id="6500477at2"/>
<dbReference type="InterPro" id="IPR049278">
    <property type="entry name" value="MS_channel_C"/>
</dbReference>
<keyword evidence="5 7" id="KW-1133">Transmembrane helix</keyword>
<keyword evidence="3" id="KW-1003">Cell membrane</keyword>
<evidence type="ECO:0000259" key="9">
    <source>
        <dbReference type="Pfam" id="PF00924"/>
    </source>
</evidence>
<feature type="chain" id="PRO_5016288733" evidence="8">
    <location>
        <begin position="26"/>
        <end position="755"/>
    </location>
</feature>
<dbReference type="PANTHER" id="PTHR30460">
    <property type="entry name" value="MODERATE CONDUCTANCE MECHANOSENSITIVE CHANNEL YBIO"/>
    <property type="match status" value="1"/>
</dbReference>
<protein>
    <submittedName>
        <fullName evidence="12">Moderate conductance mechanosensitive channel YbiO</fullName>
    </submittedName>
</protein>
<evidence type="ECO:0000256" key="4">
    <source>
        <dbReference type="ARBA" id="ARBA00022692"/>
    </source>
</evidence>
<name>A0A2Z2NIR5_9GAMM</name>
<accession>A0A2Z2NIR5</accession>
<evidence type="ECO:0000256" key="8">
    <source>
        <dbReference type="SAM" id="SignalP"/>
    </source>
</evidence>
<dbReference type="InterPro" id="IPR045276">
    <property type="entry name" value="YbiO_bact"/>
</dbReference>
<dbReference type="EMBL" id="CP018632">
    <property type="protein sequence ID" value="ASJ71242.1"/>
    <property type="molecule type" value="Genomic_DNA"/>
</dbReference>
<feature type="transmembrane region" description="Helical" evidence="7">
    <location>
        <begin position="176"/>
        <end position="197"/>
    </location>
</feature>
<feature type="transmembrane region" description="Helical" evidence="7">
    <location>
        <begin position="415"/>
        <end position="432"/>
    </location>
</feature>
<feature type="transmembrane region" description="Helical" evidence="7">
    <location>
        <begin position="217"/>
        <end position="236"/>
    </location>
</feature>
<evidence type="ECO:0000256" key="3">
    <source>
        <dbReference type="ARBA" id="ARBA00022475"/>
    </source>
</evidence>
<feature type="transmembrane region" description="Helical" evidence="7">
    <location>
        <begin position="511"/>
        <end position="533"/>
    </location>
</feature>
<reference evidence="12 13" key="1">
    <citation type="submission" date="2016-12" db="EMBL/GenBank/DDBJ databases">
        <authorList>
            <person name="Song W.-J."/>
            <person name="Kurnit D.M."/>
        </authorList>
    </citation>
    <scope>NUCLEOTIDE SEQUENCE [LARGE SCALE GENOMIC DNA]</scope>
    <source>
        <strain evidence="12 13">IMCC3135</strain>
    </source>
</reference>
<feature type="transmembrane region" description="Helical" evidence="7">
    <location>
        <begin position="336"/>
        <end position="358"/>
    </location>
</feature>
<evidence type="ECO:0000256" key="5">
    <source>
        <dbReference type="ARBA" id="ARBA00022989"/>
    </source>
</evidence>
<dbReference type="AlphaFoldDB" id="A0A2Z2NIR5"/>
<dbReference type="Gene3D" id="2.30.30.60">
    <property type="match status" value="1"/>
</dbReference>
<evidence type="ECO:0000256" key="1">
    <source>
        <dbReference type="ARBA" id="ARBA00004651"/>
    </source>
</evidence>
<keyword evidence="4 7" id="KW-0812">Transmembrane</keyword>
<evidence type="ECO:0000259" key="10">
    <source>
        <dbReference type="Pfam" id="PF21082"/>
    </source>
</evidence>
<dbReference type="Pfam" id="PF21082">
    <property type="entry name" value="MS_channel_3rd"/>
    <property type="match status" value="1"/>
</dbReference>
<dbReference type="SUPFAM" id="SSF82861">
    <property type="entry name" value="Mechanosensitive channel protein MscS (YggB), transmembrane region"/>
    <property type="match status" value="1"/>
</dbReference>
<feature type="transmembrane region" description="Helical" evidence="7">
    <location>
        <begin position="364"/>
        <end position="383"/>
    </location>
</feature>
<feature type="transmembrane region" description="Helical" evidence="7">
    <location>
        <begin position="131"/>
        <end position="152"/>
    </location>
</feature>
<dbReference type="InterPro" id="IPR023408">
    <property type="entry name" value="MscS_beta-dom_sf"/>
</dbReference>
<comment type="subcellular location">
    <subcellularLocation>
        <location evidence="1">Cell membrane</location>
        <topology evidence="1">Multi-pass membrane protein</topology>
    </subcellularLocation>
</comment>
<dbReference type="Pfam" id="PF21088">
    <property type="entry name" value="MS_channel_1st"/>
    <property type="match status" value="1"/>
</dbReference>
<evidence type="ECO:0000259" key="11">
    <source>
        <dbReference type="Pfam" id="PF21088"/>
    </source>
</evidence>
<evidence type="ECO:0000313" key="13">
    <source>
        <dbReference type="Proteomes" id="UP000250079"/>
    </source>
</evidence>
<feature type="transmembrane region" description="Helical" evidence="7">
    <location>
        <begin position="452"/>
        <end position="473"/>
    </location>
</feature>
<evidence type="ECO:0000256" key="2">
    <source>
        <dbReference type="ARBA" id="ARBA00008017"/>
    </source>
</evidence>
<dbReference type="Proteomes" id="UP000250079">
    <property type="component" value="Chromosome"/>
</dbReference>
<keyword evidence="13" id="KW-1185">Reference proteome</keyword>
<feature type="domain" description="Mechanosensitive ion channel transmembrane helices 2/3" evidence="11">
    <location>
        <begin position="520"/>
        <end position="555"/>
    </location>
</feature>
<feature type="signal peptide" evidence="8">
    <location>
        <begin position="1"/>
        <end position="25"/>
    </location>
</feature>
<dbReference type="Gene3D" id="3.30.70.100">
    <property type="match status" value="1"/>
</dbReference>
<dbReference type="RefSeq" id="WP_088916705.1">
    <property type="nucleotide sequence ID" value="NZ_CP018632.1"/>
</dbReference>
<keyword evidence="6 7" id="KW-0472">Membrane</keyword>
<dbReference type="InterPro" id="IPR006685">
    <property type="entry name" value="MscS_channel_2nd"/>
</dbReference>